<feature type="transmembrane region" description="Helical" evidence="7">
    <location>
        <begin position="24"/>
        <end position="46"/>
    </location>
</feature>
<evidence type="ECO:0000313" key="8">
    <source>
        <dbReference type="EMBL" id="MDJ1503749.1"/>
    </source>
</evidence>
<feature type="transmembrane region" description="Helical" evidence="7">
    <location>
        <begin position="296"/>
        <end position="316"/>
    </location>
</feature>
<accession>A0AAE3R991</accession>
<comment type="caution">
    <text evidence="8">The sequence shown here is derived from an EMBL/GenBank/DDBJ whole genome shotgun (WGS) entry which is preliminary data.</text>
</comment>
<dbReference type="InterPro" id="IPR011701">
    <property type="entry name" value="MFS"/>
</dbReference>
<evidence type="ECO:0000256" key="6">
    <source>
        <dbReference type="ARBA" id="ARBA00023136"/>
    </source>
</evidence>
<keyword evidence="2" id="KW-0813">Transport</keyword>
<dbReference type="InterPro" id="IPR036259">
    <property type="entry name" value="MFS_trans_sf"/>
</dbReference>
<keyword evidence="3" id="KW-1003">Cell membrane</keyword>
<dbReference type="EMBL" id="JASJOU010000009">
    <property type="protein sequence ID" value="MDJ1503749.1"/>
    <property type="molecule type" value="Genomic_DNA"/>
</dbReference>
<evidence type="ECO:0000256" key="5">
    <source>
        <dbReference type="ARBA" id="ARBA00022989"/>
    </source>
</evidence>
<dbReference type="GO" id="GO:0022857">
    <property type="term" value="F:transmembrane transporter activity"/>
    <property type="evidence" value="ECO:0007669"/>
    <property type="project" value="InterPro"/>
</dbReference>
<evidence type="ECO:0000313" key="9">
    <source>
        <dbReference type="Proteomes" id="UP001232063"/>
    </source>
</evidence>
<evidence type="ECO:0000256" key="3">
    <source>
        <dbReference type="ARBA" id="ARBA00022475"/>
    </source>
</evidence>
<dbReference type="AlphaFoldDB" id="A0AAE3R991"/>
<reference evidence="8" key="1">
    <citation type="submission" date="2023-05" db="EMBL/GenBank/DDBJ databases">
        <authorList>
            <person name="Zhang X."/>
        </authorList>
    </citation>
    <scope>NUCLEOTIDE SEQUENCE</scope>
    <source>
        <strain evidence="8">BD1B2-1</strain>
    </source>
</reference>
<dbReference type="SUPFAM" id="SSF103473">
    <property type="entry name" value="MFS general substrate transporter"/>
    <property type="match status" value="1"/>
</dbReference>
<sequence>MSLSARSDYDAYVVLRNHDFRLFLAMRFFLTLGIQIQGTVVGWQIYEMTKDPLSLGLIGLTEAIPFMALILYGGHLADLYSRKKLIVYTLMGYLVGAGLLFLFTLQPGDFLHQYGTFPIYAVIFMTGIARAFSGPAVSSFMPELVEKSQYANAATWNSTFWQTAAVSGPALGGFIYAIAQKWLPHVFHSSKTASNFNYGTVVSYGVVVLLVIVSIACVLFITKKPIEHKITQETLQERLGAGLRFVFRNQIIMGALSLDMFAVFFGGAVALLPIFAEKILTVGSQDWGILQDGATRLGLLRAAPSVGAAVMGLVLAHRPPLYNTGKRLFGYVAGFGLCMILFALSENFYLSFLILIVSGALDAMSVVIRGTILQLMIPYEMRGRVSAVNSIFVGSSNEIGSFESGLAAKLLGLVPSVVFGGTMTLGVVGLMSRVLPQLRDFELAKYTVSEADENKQST</sequence>
<keyword evidence="6 7" id="KW-0472">Membrane</keyword>
<proteinExistence type="predicted"/>
<feature type="transmembrane region" description="Helical" evidence="7">
    <location>
        <begin position="410"/>
        <end position="431"/>
    </location>
</feature>
<feature type="transmembrane region" description="Helical" evidence="7">
    <location>
        <begin position="251"/>
        <end position="276"/>
    </location>
</feature>
<dbReference type="RefSeq" id="WP_314514378.1">
    <property type="nucleotide sequence ID" value="NZ_JASJOU010000009.1"/>
</dbReference>
<dbReference type="Proteomes" id="UP001232063">
    <property type="component" value="Unassembled WGS sequence"/>
</dbReference>
<evidence type="ECO:0000256" key="7">
    <source>
        <dbReference type="SAM" id="Phobius"/>
    </source>
</evidence>
<keyword evidence="4 7" id="KW-0812">Transmembrane</keyword>
<dbReference type="Gene3D" id="1.20.1250.20">
    <property type="entry name" value="MFS general substrate transporter like domains"/>
    <property type="match status" value="1"/>
</dbReference>
<dbReference type="Pfam" id="PF07690">
    <property type="entry name" value="MFS_1"/>
    <property type="match status" value="1"/>
</dbReference>
<evidence type="ECO:0000256" key="1">
    <source>
        <dbReference type="ARBA" id="ARBA00004651"/>
    </source>
</evidence>
<feature type="transmembrane region" description="Helical" evidence="7">
    <location>
        <begin position="52"/>
        <end position="73"/>
    </location>
</feature>
<comment type="subcellular location">
    <subcellularLocation>
        <location evidence="1">Cell membrane</location>
        <topology evidence="1">Multi-pass membrane protein</topology>
    </subcellularLocation>
</comment>
<feature type="transmembrane region" description="Helical" evidence="7">
    <location>
        <begin position="350"/>
        <end position="372"/>
    </location>
</feature>
<dbReference type="PANTHER" id="PTHR23513:SF9">
    <property type="entry name" value="ENTEROBACTIN EXPORTER ENTS"/>
    <property type="match status" value="1"/>
</dbReference>
<feature type="transmembrane region" description="Helical" evidence="7">
    <location>
        <begin position="117"/>
        <end position="138"/>
    </location>
</feature>
<feature type="transmembrane region" description="Helical" evidence="7">
    <location>
        <begin position="198"/>
        <end position="221"/>
    </location>
</feature>
<feature type="transmembrane region" description="Helical" evidence="7">
    <location>
        <begin position="85"/>
        <end position="105"/>
    </location>
</feature>
<dbReference type="GO" id="GO:0005886">
    <property type="term" value="C:plasma membrane"/>
    <property type="evidence" value="ECO:0007669"/>
    <property type="project" value="UniProtKB-SubCell"/>
</dbReference>
<organism evidence="8 9">
    <name type="scientific">Xanthocytophaga agilis</name>
    <dbReference type="NCBI Taxonomy" id="3048010"/>
    <lineage>
        <taxon>Bacteria</taxon>
        <taxon>Pseudomonadati</taxon>
        <taxon>Bacteroidota</taxon>
        <taxon>Cytophagia</taxon>
        <taxon>Cytophagales</taxon>
        <taxon>Rhodocytophagaceae</taxon>
        <taxon>Xanthocytophaga</taxon>
    </lineage>
</organism>
<feature type="transmembrane region" description="Helical" evidence="7">
    <location>
        <begin position="159"/>
        <end position="178"/>
    </location>
</feature>
<evidence type="ECO:0000256" key="4">
    <source>
        <dbReference type="ARBA" id="ARBA00022692"/>
    </source>
</evidence>
<feature type="transmembrane region" description="Helical" evidence="7">
    <location>
        <begin position="328"/>
        <end position="344"/>
    </location>
</feature>
<gene>
    <name evidence="8" type="ORF">QNI22_24010</name>
</gene>
<dbReference type="PANTHER" id="PTHR23513">
    <property type="entry name" value="INTEGRAL MEMBRANE EFFLUX PROTEIN-RELATED"/>
    <property type="match status" value="1"/>
</dbReference>
<keyword evidence="9" id="KW-1185">Reference proteome</keyword>
<protein>
    <submittedName>
        <fullName evidence="8">MFS transporter</fullName>
    </submittedName>
</protein>
<evidence type="ECO:0000256" key="2">
    <source>
        <dbReference type="ARBA" id="ARBA00022448"/>
    </source>
</evidence>
<keyword evidence="5 7" id="KW-1133">Transmembrane helix</keyword>
<name>A0AAE3R991_9BACT</name>
<dbReference type="CDD" id="cd06173">
    <property type="entry name" value="MFS_MefA_like"/>
    <property type="match status" value="1"/>
</dbReference>